<feature type="non-terminal residue" evidence="1">
    <location>
        <position position="70"/>
    </location>
</feature>
<evidence type="ECO:0000313" key="1">
    <source>
        <dbReference type="EMBL" id="CAA9357760.1"/>
    </source>
</evidence>
<dbReference type="Pfam" id="PF01874">
    <property type="entry name" value="CitG"/>
    <property type="match status" value="1"/>
</dbReference>
<dbReference type="EMBL" id="CADCTX010000898">
    <property type="protein sequence ID" value="CAA9357760.1"/>
    <property type="molecule type" value="Genomic_DNA"/>
</dbReference>
<proteinExistence type="predicted"/>
<accession>A0A6J4MHS3</accession>
<dbReference type="PANTHER" id="PTHR42280:SF1">
    <property type="entry name" value="CITG FAMILY PROTEIN"/>
    <property type="match status" value="1"/>
</dbReference>
<sequence length="70" mass="6968">MSAGPDVAAAAQLACLLEASAPKPGNVSPGRHFANMRYEDFLASAAAVGPAFAAAGRLPMGATVRLAIEA</sequence>
<name>A0A6J4MHS3_9BACT</name>
<protein>
    <submittedName>
        <fullName evidence="1">Uncharacterized protein</fullName>
    </submittedName>
</protein>
<dbReference type="GO" id="GO:0046917">
    <property type="term" value="F:triphosphoribosyl-dephospho-CoA synthase activity"/>
    <property type="evidence" value="ECO:0007669"/>
    <property type="project" value="InterPro"/>
</dbReference>
<dbReference type="PANTHER" id="PTHR42280">
    <property type="entry name" value="CITG FAMILY PROTEIN"/>
    <property type="match status" value="1"/>
</dbReference>
<reference evidence="1" key="1">
    <citation type="submission" date="2020-02" db="EMBL/GenBank/DDBJ databases">
        <authorList>
            <person name="Meier V. D."/>
        </authorList>
    </citation>
    <scope>NUCLEOTIDE SEQUENCE</scope>
    <source>
        <strain evidence="1">AVDCRST_MAG40</strain>
    </source>
</reference>
<organism evidence="1">
    <name type="scientific">uncultured Gemmatimonadaceae bacterium</name>
    <dbReference type="NCBI Taxonomy" id="246130"/>
    <lineage>
        <taxon>Bacteria</taxon>
        <taxon>Pseudomonadati</taxon>
        <taxon>Gemmatimonadota</taxon>
        <taxon>Gemmatimonadia</taxon>
        <taxon>Gemmatimonadales</taxon>
        <taxon>Gemmatimonadaceae</taxon>
        <taxon>environmental samples</taxon>
    </lineage>
</organism>
<dbReference type="InterPro" id="IPR002736">
    <property type="entry name" value="CitG"/>
</dbReference>
<dbReference type="AlphaFoldDB" id="A0A6J4MHS3"/>
<gene>
    <name evidence="1" type="ORF">AVDCRST_MAG40-3268</name>
</gene>
<dbReference type="GO" id="GO:0005524">
    <property type="term" value="F:ATP binding"/>
    <property type="evidence" value="ECO:0007669"/>
    <property type="project" value="InterPro"/>
</dbReference>